<sequence length="244" mass="28127">MTLYFYTVHRSACGKIAKTLENKGHSCSIYTNLDNFYKAVSNMKTYPDLLLLDHSGYDCSIFNIYRYMRDIRCLIPLIVYNAPFPYSCDSRVKHWIMTLNLYYGRTGTFDVAAYLPVLKAIAETIETKPLPPIAYIPHRSNAAEEKTKMPQQRSSALIAYKQKLPAALFSVFEILYDNRAAAISIPELQILLQKRGVHTKQGTIYSHISRLRTYLTKEISEMYILKVKNGYRLYTSKETMPAVF</sequence>
<evidence type="ECO:0000313" key="2">
    <source>
        <dbReference type="EMBL" id="ERJ99432.1"/>
    </source>
</evidence>
<organism evidence="1 3">
    <name type="scientific">Treponema socranskii subsp. socranskii VPI DR56BR1116 = ATCC 35536</name>
    <dbReference type="NCBI Taxonomy" id="1125725"/>
    <lineage>
        <taxon>Bacteria</taxon>
        <taxon>Pseudomonadati</taxon>
        <taxon>Spirochaetota</taxon>
        <taxon>Spirochaetia</taxon>
        <taxon>Spirochaetales</taxon>
        <taxon>Treponemataceae</taxon>
        <taxon>Treponema</taxon>
    </lineage>
</organism>
<dbReference type="OrthoDB" id="358094at2"/>
<proteinExistence type="predicted"/>
<evidence type="ECO:0000313" key="3">
    <source>
        <dbReference type="Proteomes" id="UP000016412"/>
    </source>
</evidence>
<dbReference type="eggNOG" id="ENOG5030UV0">
    <property type="taxonomic scope" value="Bacteria"/>
</dbReference>
<evidence type="ECO:0000313" key="1">
    <source>
        <dbReference type="EMBL" id="ERF60384.1"/>
    </source>
</evidence>
<gene>
    <name evidence="2" type="ORF">HMPREF0860_2381</name>
    <name evidence="1" type="ORF">HMPREF1325_2426</name>
</gene>
<dbReference type="SUPFAM" id="SSF46894">
    <property type="entry name" value="C-terminal effector domain of the bipartite response regulators"/>
    <property type="match status" value="1"/>
</dbReference>
<dbReference type="AlphaFoldDB" id="U1GUW0"/>
<keyword evidence="4" id="KW-1185">Reference proteome</keyword>
<dbReference type="PATRIC" id="fig|1125725.3.peg.1593"/>
<dbReference type="GO" id="GO:0006355">
    <property type="term" value="P:regulation of DNA-templated transcription"/>
    <property type="evidence" value="ECO:0007669"/>
    <property type="project" value="InterPro"/>
</dbReference>
<protein>
    <submittedName>
        <fullName evidence="1">Uncharacterized protein</fullName>
    </submittedName>
</protein>
<dbReference type="RefSeq" id="WP_021330782.1">
    <property type="nucleotide sequence ID" value="NZ_AUZJ01000043.1"/>
</dbReference>
<dbReference type="GO" id="GO:0003677">
    <property type="term" value="F:DNA binding"/>
    <property type="evidence" value="ECO:0007669"/>
    <property type="project" value="InterPro"/>
</dbReference>
<reference evidence="3 4" key="1">
    <citation type="submission" date="2013-08" db="EMBL/GenBank/DDBJ databases">
        <authorList>
            <person name="Durkin A.S."/>
            <person name="Haft D.R."/>
            <person name="McCorrison J."/>
            <person name="Torralba M."/>
            <person name="Gillis M."/>
            <person name="Haft D.H."/>
            <person name="Methe B."/>
            <person name="Sutton G."/>
            <person name="Nelson K.E."/>
        </authorList>
    </citation>
    <scope>NUCLEOTIDE SEQUENCE [LARGE SCALE GENOMIC DNA]</scope>
    <source>
        <strain evidence="2 4">ATCC 35536</strain>
        <strain evidence="1 3">VPI DR56BR1116</strain>
    </source>
</reference>
<dbReference type="STRING" id="1125725.HMPREF1325_2426"/>
<dbReference type="InterPro" id="IPR036388">
    <property type="entry name" value="WH-like_DNA-bd_sf"/>
</dbReference>
<accession>U1GUW0</accession>
<dbReference type="Gene3D" id="1.10.10.10">
    <property type="entry name" value="Winged helix-like DNA-binding domain superfamily/Winged helix DNA-binding domain"/>
    <property type="match status" value="1"/>
</dbReference>
<evidence type="ECO:0000313" key="4">
    <source>
        <dbReference type="Proteomes" id="UP000016646"/>
    </source>
</evidence>
<dbReference type="EMBL" id="AVQI01000076">
    <property type="protein sequence ID" value="ERJ99432.1"/>
    <property type="molecule type" value="Genomic_DNA"/>
</dbReference>
<dbReference type="InterPro" id="IPR016032">
    <property type="entry name" value="Sig_transdc_resp-reg_C-effctor"/>
</dbReference>
<dbReference type="Proteomes" id="UP000016412">
    <property type="component" value="Unassembled WGS sequence"/>
</dbReference>
<name>U1GUW0_TRESO</name>
<dbReference type="Proteomes" id="UP000016646">
    <property type="component" value="Unassembled WGS sequence"/>
</dbReference>
<dbReference type="EMBL" id="AUZJ01000043">
    <property type="protein sequence ID" value="ERF60384.1"/>
    <property type="molecule type" value="Genomic_DNA"/>
</dbReference>
<comment type="caution">
    <text evidence="1">The sequence shown here is derived from an EMBL/GenBank/DDBJ whole genome shotgun (WGS) entry which is preliminary data.</text>
</comment>